<dbReference type="EMBL" id="CP000267">
    <property type="protein sequence ID" value="ABD68916.1"/>
    <property type="molecule type" value="Genomic_DNA"/>
</dbReference>
<name>Q21Z87_ALBFT</name>
<dbReference type="Proteomes" id="UP000008332">
    <property type="component" value="Chromosome"/>
</dbReference>
<sequence>MHSAEESPCQPSTGTDSAGGVIVYRLRVLRCLTLERSIPLQRINQCVGFQTPMRNLFVPISVRSWIIEIRLGHQKSVDECIDDFNGQERDINGGVQTNTAVIVMLQGPFLKYLNIAAIRNFSVLCL</sequence>
<evidence type="ECO:0000313" key="2">
    <source>
        <dbReference type="Proteomes" id="UP000008332"/>
    </source>
</evidence>
<protein>
    <submittedName>
        <fullName evidence="1">Uncharacterized protein</fullName>
    </submittedName>
</protein>
<accession>Q21Z87</accession>
<proteinExistence type="predicted"/>
<dbReference type="HOGENOM" id="CLU_1979832_0_0_4"/>
<dbReference type="AlphaFoldDB" id="Q21Z87"/>
<keyword evidence="2" id="KW-1185">Reference proteome</keyword>
<evidence type="ECO:0000313" key="1">
    <source>
        <dbReference type="EMBL" id="ABD68916.1"/>
    </source>
</evidence>
<gene>
    <name evidence="1" type="ordered locus">Rfer_1180</name>
</gene>
<reference evidence="2" key="1">
    <citation type="submission" date="2006-02" db="EMBL/GenBank/DDBJ databases">
        <title>Complete sequence of chromosome of Rhodoferax ferrireducens DSM 15236.</title>
        <authorList>
            <person name="Copeland A."/>
            <person name="Lucas S."/>
            <person name="Lapidus A."/>
            <person name="Barry K."/>
            <person name="Detter J.C."/>
            <person name="Glavina del Rio T."/>
            <person name="Hammon N."/>
            <person name="Israni S."/>
            <person name="Pitluck S."/>
            <person name="Brettin T."/>
            <person name="Bruce D."/>
            <person name="Han C."/>
            <person name="Tapia R."/>
            <person name="Gilna P."/>
            <person name="Kiss H."/>
            <person name="Schmutz J."/>
            <person name="Larimer F."/>
            <person name="Land M."/>
            <person name="Kyrpides N."/>
            <person name="Ivanova N."/>
            <person name="Richardson P."/>
        </authorList>
    </citation>
    <scope>NUCLEOTIDE SEQUENCE [LARGE SCALE GENOMIC DNA]</scope>
    <source>
        <strain evidence="2">ATCC BAA-621 / DSM 15236 / T118</strain>
    </source>
</reference>
<organism evidence="1 2">
    <name type="scientific">Albidiferax ferrireducens (strain ATCC BAA-621 / DSM 15236 / T118)</name>
    <name type="common">Rhodoferax ferrireducens</name>
    <dbReference type="NCBI Taxonomy" id="338969"/>
    <lineage>
        <taxon>Bacteria</taxon>
        <taxon>Pseudomonadati</taxon>
        <taxon>Pseudomonadota</taxon>
        <taxon>Betaproteobacteria</taxon>
        <taxon>Burkholderiales</taxon>
        <taxon>Comamonadaceae</taxon>
        <taxon>Rhodoferax</taxon>
    </lineage>
</organism>
<dbReference type="KEGG" id="rfr:Rfer_1180"/>